<reference evidence="1 2" key="1">
    <citation type="submission" date="2013-01" db="EMBL/GenBank/DDBJ databases">
        <authorList>
            <person name="Harkins D.M."/>
            <person name="Durkin A.S."/>
            <person name="Brinkac L.M."/>
            <person name="Haft D.H."/>
            <person name="Selengut J.D."/>
            <person name="Sanka R."/>
            <person name="DePew J."/>
            <person name="Purushe J."/>
            <person name="Galloway R.L."/>
            <person name="Vinetz J.M."/>
            <person name="Sutton G.G."/>
            <person name="Nierman W.C."/>
            <person name="Fouts D.E."/>
        </authorList>
    </citation>
    <scope>NUCLEOTIDE SEQUENCE [LARGE SCALE GENOMIC DNA]</scope>
    <source>
        <strain evidence="1 2">Nikolaevo</strain>
    </source>
</reference>
<dbReference type="AlphaFoldDB" id="M6FBJ9"/>
<gene>
    <name evidence="1" type="ORF">LEP1GSC008_3257</name>
</gene>
<accession>M6FBJ9</accession>
<evidence type="ECO:0000313" key="2">
    <source>
        <dbReference type="Proteomes" id="UP000011980"/>
    </source>
</evidence>
<dbReference type="Proteomes" id="UP000011980">
    <property type="component" value="Unassembled WGS sequence"/>
</dbReference>
<organism evidence="1 2">
    <name type="scientific">Leptospira kirschneri serovar Bulgarica str. Nikolaevo</name>
    <dbReference type="NCBI Taxonomy" id="1240687"/>
    <lineage>
        <taxon>Bacteria</taxon>
        <taxon>Pseudomonadati</taxon>
        <taxon>Spirochaetota</taxon>
        <taxon>Spirochaetia</taxon>
        <taxon>Leptospirales</taxon>
        <taxon>Leptospiraceae</taxon>
        <taxon>Leptospira</taxon>
    </lineage>
</organism>
<comment type="caution">
    <text evidence="1">The sequence shown here is derived from an EMBL/GenBank/DDBJ whole genome shotgun (WGS) entry which is preliminary data.</text>
</comment>
<sequence length="37" mass="4126">MPIQNQGLDPKNLIFIIDLLKNESSSIKTKSISVLLN</sequence>
<dbReference type="EMBL" id="ANCE01000027">
    <property type="protein sequence ID" value="EMK25790.1"/>
    <property type="molecule type" value="Genomic_DNA"/>
</dbReference>
<evidence type="ECO:0000313" key="1">
    <source>
        <dbReference type="EMBL" id="EMK25790.1"/>
    </source>
</evidence>
<name>M6FBJ9_9LEPT</name>
<protein>
    <submittedName>
        <fullName evidence="1">Uncharacterized protein</fullName>
    </submittedName>
</protein>
<dbReference type="PATRIC" id="fig|1240687.3.peg.555"/>
<proteinExistence type="predicted"/>